<dbReference type="Proteomes" id="UP000317316">
    <property type="component" value="Unassembled WGS sequence"/>
</dbReference>
<keyword evidence="2" id="KW-1185">Reference proteome</keyword>
<dbReference type="EMBL" id="VDGH01000004">
    <property type="protein sequence ID" value="TQR14566.1"/>
    <property type="molecule type" value="Genomic_DNA"/>
</dbReference>
<dbReference type="Pfam" id="PF09963">
    <property type="entry name" value="DUF2197"/>
    <property type="match status" value="1"/>
</dbReference>
<comment type="caution">
    <text evidence="1">The sequence shown here is derived from an EMBL/GenBank/DDBJ whole genome shotgun (WGS) entry which is preliminary data.</text>
</comment>
<organism evidence="1 2">
    <name type="scientific">Psychrobacillus lasiicapitis</name>
    <dbReference type="NCBI Taxonomy" id="1636719"/>
    <lineage>
        <taxon>Bacteria</taxon>
        <taxon>Bacillati</taxon>
        <taxon>Bacillota</taxon>
        <taxon>Bacilli</taxon>
        <taxon>Bacillales</taxon>
        <taxon>Bacillaceae</taxon>
        <taxon>Psychrobacillus</taxon>
    </lineage>
</organism>
<sequence length="53" mass="6544">MLFYTVTCLFCKKEFKLYDNDPQYQKFKRNMKGKFSCPTCKERIESDARKMRF</sequence>
<protein>
    <submittedName>
        <fullName evidence="1">DUF2197 domain-containing protein</fullName>
    </submittedName>
</protein>
<dbReference type="AlphaFoldDB" id="A0A544TAZ7"/>
<proteinExistence type="predicted"/>
<gene>
    <name evidence="1" type="ORF">FG382_08945</name>
</gene>
<dbReference type="OrthoDB" id="2889720at2"/>
<evidence type="ECO:0000313" key="2">
    <source>
        <dbReference type="Proteomes" id="UP000317316"/>
    </source>
</evidence>
<reference evidence="1 2" key="1">
    <citation type="submission" date="2019-05" db="EMBL/GenBank/DDBJ databases">
        <title>Psychrobacillus vulpis sp. nov., a new species isolated from feces of a red fox that inhabits in The Tablas de Daimiel Natural Park, Albacete, Spain.</title>
        <authorList>
            <person name="Rodriguez M."/>
            <person name="Reina J.C."/>
            <person name="Bejar V."/>
            <person name="Llamas I."/>
        </authorList>
    </citation>
    <scope>NUCLEOTIDE SEQUENCE [LARGE SCALE GENOMIC DNA]</scope>
    <source>
        <strain evidence="1 2">NEAU-3TGS17</strain>
    </source>
</reference>
<dbReference type="RefSeq" id="WP_142538547.1">
    <property type="nucleotide sequence ID" value="NZ_BMIE01000003.1"/>
</dbReference>
<evidence type="ECO:0000313" key="1">
    <source>
        <dbReference type="EMBL" id="TQR14566.1"/>
    </source>
</evidence>
<accession>A0A544TAZ7</accession>
<name>A0A544TAZ7_9BACI</name>
<dbReference type="InterPro" id="IPR019241">
    <property type="entry name" value="DUF2197"/>
</dbReference>